<reference evidence="4" key="1">
    <citation type="submission" date="2022-11" db="UniProtKB">
        <authorList>
            <consortium name="WormBaseParasite"/>
        </authorList>
    </citation>
    <scope>IDENTIFICATION</scope>
</reference>
<feature type="chain" id="PRO_5036995926" evidence="2">
    <location>
        <begin position="25"/>
        <end position="133"/>
    </location>
</feature>
<feature type="region of interest" description="Disordered" evidence="1">
    <location>
        <begin position="28"/>
        <end position="49"/>
    </location>
</feature>
<dbReference type="AlphaFoldDB" id="A0A914HBK0"/>
<keyword evidence="3" id="KW-1185">Reference proteome</keyword>
<evidence type="ECO:0000256" key="2">
    <source>
        <dbReference type="SAM" id="SignalP"/>
    </source>
</evidence>
<feature type="compositionally biased region" description="Polar residues" evidence="1">
    <location>
        <begin position="28"/>
        <end position="47"/>
    </location>
</feature>
<evidence type="ECO:0000313" key="3">
    <source>
        <dbReference type="Proteomes" id="UP000887572"/>
    </source>
</evidence>
<dbReference type="Proteomes" id="UP000887572">
    <property type="component" value="Unplaced"/>
</dbReference>
<evidence type="ECO:0000313" key="4">
    <source>
        <dbReference type="WBParaSite" id="Gr19_v10_g16002.t1"/>
    </source>
</evidence>
<organism evidence="3 4">
    <name type="scientific">Globodera rostochiensis</name>
    <name type="common">Golden nematode worm</name>
    <name type="synonym">Heterodera rostochiensis</name>
    <dbReference type="NCBI Taxonomy" id="31243"/>
    <lineage>
        <taxon>Eukaryota</taxon>
        <taxon>Metazoa</taxon>
        <taxon>Ecdysozoa</taxon>
        <taxon>Nematoda</taxon>
        <taxon>Chromadorea</taxon>
        <taxon>Rhabditida</taxon>
        <taxon>Tylenchina</taxon>
        <taxon>Tylenchomorpha</taxon>
        <taxon>Tylenchoidea</taxon>
        <taxon>Heteroderidae</taxon>
        <taxon>Heteroderinae</taxon>
        <taxon>Globodera</taxon>
    </lineage>
</organism>
<proteinExistence type="predicted"/>
<accession>A0A914HBK0</accession>
<sequence>MPTFLFLAAICLLVAASILLETDASPNKNTKLEKGSSSSGNAESTDPASLPVADVPVLEGNADAIPLTPIPRSCPRLPLSPFCFVALNWATNQPPIIVFAKLLLNFKWHNDTKPMIQTDDEIDRIGRFEKCLK</sequence>
<feature type="signal peptide" evidence="2">
    <location>
        <begin position="1"/>
        <end position="24"/>
    </location>
</feature>
<name>A0A914HBK0_GLORO</name>
<dbReference type="WBParaSite" id="Gr19_v10_g16002.t1">
    <property type="protein sequence ID" value="Gr19_v10_g16002.t1"/>
    <property type="gene ID" value="Gr19_v10_g16002"/>
</dbReference>
<keyword evidence="2" id="KW-0732">Signal</keyword>
<evidence type="ECO:0000256" key="1">
    <source>
        <dbReference type="SAM" id="MobiDB-lite"/>
    </source>
</evidence>
<protein>
    <submittedName>
        <fullName evidence="4">Secreted protein</fullName>
    </submittedName>
</protein>